<protein>
    <recommendedName>
        <fullName evidence="5">Copper-containing nitrite reductase</fullName>
        <ecNumber evidence="4">1.7.2.1</ecNumber>
    </recommendedName>
</protein>
<evidence type="ECO:0000256" key="1">
    <source>
        <dbReference type="ARBA" id="ARBA00001960"/>
    </source>
</evidence>
<comment type="similarity">
    <text evidence="2">Belongs to the multicopper oxidase family.</text>
</comment>
<comment type="cofactor">
    <cofactor evidence="1 11">
        <name>Cu(+)</name>
        <dbReference type="ChEBI" id="CHEBI:49552"/>
    </cofactor>
</comment>
<evidence type="ECO:0000256" key="2">
    <source>
        <dbReference type="ARBA" id="ARBA00010609"/>
    </source>
</evidence>
<feature type="binding site" description="type 1 copper site" evidence="11">
    <location>
        <position position="238"/>
    </location>
    <ligand>
        <name>Cu cation</name>
        <dbReference type="ChEBI" id="CHEBI:23378"/>
        <label>1</label>
    </ligand>
</feature>
<dbReference type="SUPFAM" id="SSF49503">
    <property type="entry name" value="Cupredoxins"/>
    <property type="match status" value="2"/>
</dbReference>
<evidence type="ECO:0000313" key="14">
    <source>
        <dbReference type="EMBL" id="ODH45163.1"/>
    </source>
</evidence>
<dbReference type="Pfam" id="PF07732">
    <property type="entry name" value="Cu-oxidase_3"/>
    <property type="match status" value="1"/>
</dbReference>
<keyword evidence="12" id="KW-0472">Membrane</keyword>
<evidence type="ECO:0000256" key="12">
    <source>
        <dbReference type="SAM" id="Phobius"/>
    </source>
</evidence>
<evidence type="ECO:0000256" key="3">
    <source>
        <dbReference type="ARBA" id="ARBA00011233"/>
    </source>
</evidence>
<keyword evidence="9 11" id="KW-0186">Copper</keyword>
<keyword evidence="6 11" id="KW-0479">Metal-binding</keyword>
<reference evidence="14 15" key="1">
    <citation type="submission" date="2016-06" db="EMBL/GenBank/DDBJ databases">
        <authorList>
            <person name="Kjaerup R.B."/>
            <person name="Dalgaard T.S."/>
            <person name="Juul-Madsen H.R."/>
        </authorList>
    </citation>
    <scope>NUCLEOTIDE SEQUENCE [LARGE SCALE GENOMIC DNA]</scope>
    <source>
        <strain evidence="14 15">Pb300</strain>
    </source>
</reference>
<organism evidence="14 15">
    <name type="scientific">Paracoccidioides brasiliensis</name>
    <dbReference type="NCBI Taxonomy" id="121759"/>
    <lineage>
        <taxon>Eukaryota</taxon>
        <taxon>Fungi</taxon>
        <taxon>Dikarya</taxon>
        <taxon>Ascomycota</taxon>
        <taxon>Pezizomycotina</taxon>
        <taxon>Eurotiomycetes</taxon>
        <taxon>Eurotiomycetidae</taxon>
        <taxon>Onygenales</taxon>
        <taxon>Ajellomycetaceae</taxon>
        <taxon>Paracoccidioides</taxon>
    </lineage>
</organism>
<feature type="binding site" description="type 1 copper site" evidence="11">
    <location>
        <position position="239"/>
    </location>
    <ligand>
        <name>Cu cation</name>
        <dbReference type="ChEBI" id="CHEBI:23378"/>
        <label>1</label>
    </ligand>
</feature>
<dbReference type="InterPro" id="IPR008972">
    <property type="entry name" value="Cupredoxin"/>
</dbReference>
<dbReference type="InterPro" id="IPR051091">
    <property type="entry name" value="O-Glucosyltr/Glycosyltrsf_90"/>
</dbReference>
<feature type="binding site" description="type 1 copper site" evidence="11">
    <location>
        <position position="203"/>
    </location>
    <ligand>
        <name>Cu cation</name>
        <dbReference type="ChEBI" id="CHEBI:23378"/>
        <label>1</label>
    </ligand>
</feature>
<dbReference type="GO" id="GO:0050421">
    <property type="term" value="F:nitrite reductase (NO-forming) activity"/>
    <property type="evidence" value="ECO:0007669"/>
    <property type="project" value="UniProtKB-EC"/>
</dbReference>
<dbReference type="PRINTS" id="PR00695">
    <property type="entry name" value="CUNO2RDTASE"/>
</dbReference>
<feature type="binding site" description="type 1 copper site" evidence="11">
    <location>
        <position position="401"/>
    </location>
    <ligand>
        <name>Cu cation</name>
        <dbReference type="ChEBI" id="CHEBI:23378"/>
        <label>1</label>
    </ligand>
</feature>
<dbReference type="AlphaFoldDB" id="A0A1D2JPQ2"/>
<evidence type="ECO:0000256" key="5">
    <source>
        <dbReference type="ARBA" id="ARBA00017290"/>
    </source>
</evidence>
<proteinExistence type="inferred from homology"/>
<dbReference type="Gene3D" id="2.60.40.420">
    <property type="entry name" value="Cupredoxins - blue copper proteins"/>
    <property type="match status" value="2"/>
</dbReference>
<dbReference type="VEuPathDB" id="FungiDB:PABG_03740"/>
<comment type="caution">
    <text evidence="14">The sequence shown here is derived from an EMBL/GenBank/DDBJ whole genome shotgun (WGS) entry which is preliminary data.</text>
</comment>
<dbReference type="VEuPathDB" id="FungiDB:PADG_00087"/>
<feature type="binding site" description="type 1 copper site" evidence="11">
    <location>
        <position position="247"/>
    </location>
    <ligand>
        <name>Cu cation</name>
        <dbReference type="ChEBI" id="CHEBI:23378"/>
        <label>1</label>
    </ligand>
</feature>
<feature type="binding site" description="type 1 copper site" evidence="11">
    <location>
        <position position="198"/>
    </location>
    <ligand>
        <name>Cu cation</name>
        <dbReference type="ChEBI" id="CHEBI:23378"/>
        <label>1</label>
    </ligand>
</feature>
<dbReference type="PANTHER" id="PTHR12203">
    <property type="entry name" value="KDEL LYS-ASP-GLU-LEU CONTAINING - RELATED"/>
    <property type="match status" value="1"/>
</dbReference>
<sequence>MNNLRRSLDPSTGCCCSPGRWASGYRQMGFLCRRPSSRDTRWARARGFWTGKSNTPSKNSRLRIFAVFTAAIGFGVILLRPPGNTVQLESIREYPAQYNAKKVNPVDMVASSLDISDLPKEEAQLSFAPNVPPPITRDYPVLLKVPLTTSTKISQLTNTYKYEQWTFNNKVPGPFIRARVGDVIELTLTNKDVSGNPHNIDSHAFTGPGGGAALTTAEENQTKTGRFKLMYPGLFFYHCAAAPVPVHIANGMYGLIYVQPEKDTLPKVDREYYVMQSEFYHEPPEIEENGKRSTLVEFSYPNALREDPDVIVFNGSETALTLDNPLKAKTGETIRVFFGNAGPNLTSSPHIIGSTFHKLYRDGDVLSTPAQNVQTATVPPGAASIFDSKMVVPGTYTLVDHAIFRLDKGCVGFINVSGKPRPDIYQSAEHPESCVGCRYVTLAAFSVVIILGVLYAFVSRIYTCRLLYLPTSQSQIPRCRPAEPPVTNNSDSDSARVGDIPWQFVTQRDGDNYGLSRAQCQKAFPKLYVEIEKAVVARRGRNITLDELNSEPLKHSMVRAMIYQGELSIINFEDMAFTFTRAKASLHSLNRALNAIPNRQEIPNIEFIFTAEDFHDDPHPVWVYSKRESDSWAWLMPDFGYWSWPEIKAGQYRSVRKRIAAIDEGTTINGKTQQALKFQDKKKQLLWRGNLETAPELRQSLVDATKGKSWASVRALDWANEQSMREDYIPIEDHCRYMFLAHVEGRSYSGRGKYIQNCRSVFVAHQLTWREAHHPALIATGPNANYVKVKRDFSDLESKIHYLLDNPDVAEKIAENSVRTFRDLYLTPAAEACYWRELIHAYASVCDFEPVLYTESGRNTNSMRGVPFESFALDWKLPKS</sequence>
<dbReference type="EC" id="1.7.2.1" evidence="4"/>
<dbReference type="Pfam" id="PF05686">
    <property type="entry name" value="Glyco_transf_90"/>
    <property type="match status" value="1"/>
</dbReference>
<evidence type="ECO:0000256" key="9">
    <source>
        <dbReference type="ARBA" id="ARBA00023008"/>
    </source>
</evidence>
<dbReference type="CDD" id="cd04208">
    <property type="entry name" value="CuRO_2_CuNIR"/>
    <property type="match status" value="1"/>
</dbReference>
<keyword evidence="7" id="KW-0677">Repeat</keyword>
<dbReference type="SMART" id="SM00672">
    <property type="entry name" value="CAP10"/>
    <property type="match status" value="1"/>
</dbReference>
<comment type="subunit">
    <text evidence="3">Homotrimer.</text>
</comment>
<dbReference type="PANTHER" id="PTHR12203:SF112">
    <property type="entry name" value="DUF821 DOMAIN PROTEIN (AFU_ORTHOLOGUE AFUA_2G14740)"/>
    <property type="match status" value="1"/>
</dbReference>
<dbReference type="EMBL" id="LZYO01000006">
    <property type="protein sequence ID" value="ODH45163.1"/>
    <property type="molecule type" value="Genomic_DNA"/>
</dbReference>
<evidence type="ECO:0000256" key="7">
    <source>
        <dbReference type="ARBA" id="ARBA00022737"/>
    </source>
</evidence>
<evidence type="ECO:0000256" key="4">
    <source>
        <dbReference type="ARBA" id="ARBA00011882"/>
    </source>
</evidence>
<accession>A0A1D2JPQ2</accession>
<gene>
    <name evidence="14" type="ORF">ACO22_00369</name>
</gene>
<evidence type="ECO:0000256" key="6">
    <source>
        <dbReference type="ARBA" id="ARBA00022723"/>
    </source>
</evidence>
<feature type="binding site" description="type 1 copper site" evidence="11">
    <location>
        <position position="252"/>
    </location>
    <ligand>
        <name>Cu cation</name>
        <dbReference type="ChEBI" id="CHEBI:23378"/>
        <label>1</label>
    </ligand>
</feature>
<evidence type="ECO:0000313" key="15">
    <source>
        <dbReference type="Proteomes" id="UP000242814"/>
    </source>
</evidence>
<evidence type="ECO:0000256" key="11">
    <source>
        <dbReference type="PIRSR" id="PIRSR601287-1"/>
    </source>
</evidence>
<dbReference type="InterPro" id="IPR006598">
    <property type="entry name" value="CAP10"/>
</dbReference>
<name>A0A1D2JPQ2_PARBR</name>
<feature type="domain" description="Glycosyl transferase CAP10" evidence="13">
    <location>
        <begin position="601"/>
        <end position="849"/>
    </location>
</feature>
<dbReference type="InterPro" id="IPR001287">
    <property type="entry name" value="NO2-reductase_Cu"/>
</dbReference>
<comment type="catalytic activity">
    <reaction evidence="10">
        <text>nitric oxide + Fe(III)-[cytochrome c] + H2O = Fe(II)-[cytochrome c] + nitrite + 2 H(+)</text>
        <dbReference type="Rhea" id="RHEA:15233"/>
        <dbReference type="Rhea" id="RHEA-COMP:10350"/>
        <dbReference type="Rhea" id="RHEA-COMP:14399"/>
        <dbReference type="ChEBI" id="CHEBI:15377"/>
        <dbReference type="ChEBI" id="CHEBI:15378"/>
        <dbReference type="ChEBI" id="CHEBI:16301"/>
        <dbReference type="ChEBI" id="CHEBI:16480"/>
        <dbReference type="ChEBI" id="CHEBI:29033"/>
        <dbReference type="ChEBI" id="CHEBI:29034"/>
        <dbReference type="EC" id="1.7.2.1"/>
    </reaction>
</comment>
<evidence type="ECO:0000256" key="8">
    <source>
        <dbReference type="ARBA" id="ARBA00023002"/>
    </source>
</evidence>
<keyword evidence="12" id="KW-1133">Transmembrane helix</keyword>
<dbReference type="FunFam" id="2.60.40.420:FF:000093">
    <property type="entry name" value="Copper-containing nitrite reductase"/>
    <property type="match status" value="1"/>
</dbReference>
<keyword evidence="8" id="KW-0560">Oxidoreductase</keyword>
<keyword evidence="12" id="KW-0812">Transmembrane</keyword>
<dbReference type="InterPro" id="IPR011707">
    <property type="entry name" value="Cu-oxidase-like_N"/>
</dbReference>
<evidence type="ECO:0000256" key="10">
    <source>
        <dbReference type="ARBA" id="ARBA00049340"/>
    </source>
</evidence>
<comment type="cofactor">
    <cofactor evidence="11">
        <name>Cu(2+)</name>
        <dbReference type="ChEBI" id="CHEBI:29036"/>
    </cofactor>
</comment>
<dbReference type="Proteomes" id="UP000242814">
    <property type="component" value="Unassembled WGS sequence"/>
</dbReference>
<dbReference type="GO" id="GO:0005507">
    <property type="term" value="F:copper ion binding"/>
    <property type="evidence" value="ECO:0007669"/>
    <property type="project" value="InterPro"/>
</dbReference>
<feature type="transmembrane region" description="Helical" evidence="12">
    <location>
        <begin position="62"/>
        <end position="79"/>
    </location>
</feature>
<dbReference type="CDD" id="cd11020">
    <property type="entry name" value="CuRO_1_CuNIR"/>
    <property type="match status" value="1"/>
</dbReference>
<evidence type="ECO:0000259" key="13">
    <source>
        <dbReference type="SMART" id="SM00672"/>
    </source>
</evidence>